<evidence type="ECO:0000313" key="2">
    <source>
        <dbReference type="Proteomes" id="UP000266677"/>
    </source>
</evidence>
<dbReference type="InterPro" id="IPR012340">
    <property type="entry name" value="NA-bd_OB-fold"/>
</dbReference>
<keyword evidence="2" id="KW-1185">Reference proteome</keyword>
<evidence type="ECO:0000313" key="1">
    <source>
        <dbReference type="EMBL" id="RJO77635.1"/>
    </source>
</evidence>
<dbReference type="AlphaFoldDB" id="A0A3A4KPZ5"/>
<sequence length="128" mass="14315">MSTTVKGNIAKISDPITYEATANQAETIAVYVTIVDNHQRRTDDGYTDTGSTSYEVRYSGSMAMRVLRTFDKGDPVSAEVRNLRTEVFTSRKGEPLASIRAFGIDLSLSCRYREFQIIRPDRDLQAPA</sequence>
<proteinExistence type="predicted"/>
<dbReference type="OrthoDB" id="4553383at2"/>
<reference evidence="1 2" key="1">
    <citation type="submission" date="2018-09" db="EMBL/GenBank/DDBJ databases">
        <title>YIM PH21274 draft genome.</title>
        <authorList>
            <person name="Miao C."/>
        </authorList>
    </citation>
    <scope>NUCLEOTIDE SEQUENCE [LARGE SCALE GENOMIC DNA]</scope>
    <source>
        <strain evidence="1 2">YIM PH 21724</strain>
    </source>
</reference>
<dbReference type="RefSeq" id="WP_120039160.1">
    <property type="nucleotide sequence ID" value="NZ_QZFU01000015.1"/>
</dbReference>
<accession>A0A3A4KPZ5</accession>
<dbReference type="Gene3D" id="2.40.50.140">
    <property type="entry name" value="Nucleic acid-binding proteins"/>
    <property type="match status" value="1"/>
</dbReference>
<organism evidence="1 2">
    <name type="scientific">Nocardia panacis</name>
    <dbReference type="NCBI Taxonomy" id="2340916"/>
    <lineage>
        <taxon>Bacteria</taxon>
        <taxon>Bacillati</taxon>
        <taxon>Actinomycetota</taxon>
        <taxon>Actinomycetes</taxon>
        <taxon>Mycobacteriales</taxon>
        <taxon>Nocardiaceae</taxon>
        <taxon>Nocardia</taxon>
    </lineage>
</organism>
<evidence type="ECO:0008006" key="3">
    <source>
        <dbReference type="Google" id="ProtNLM"/>
    </source>
</evidence>
<dbReference type="Proteomes" id="UP000266677">
    <property type="component" value="Unassembled WGS sequence"/>
</dbReference>
<name>A0A3A4KPZ5_9NOCA</name>
<gene>
    <name evidence="1" type="ORF">D5S18_07835</name>
</gene>
<comment type="caution">
    <text evidence="1">The sequence shown here is derived from an EMBL/GenBank/DDBJ whole genome shotgun (WGS) entry which is preliminary data.</text>
</comment>
<protein>
    <recommendedName>
        <fullName evidence="3">Single-stranded DNA-binding protein</fullName>
    </recommendedName>
</protein>
<dbReference type="EMBL" id="QZFU01000015">
    <property type="protein sequence ID" value="RJO77635.1"/>
    <property type="molecule type" value="Genomic_DNA"/>
</dbReference>